<accession>A0ABT7SA13</accession>
<dbReference type="Pfam" id="PF13490">
    <property type="entry name" value="zf-HC2"/>
    <property type="match status" value="1"/>
</dbReference>
<evidence type="ECO:0000313" key="2">
    <source>
        <dbReference type="EMBL" id="MDM7832451.1"/>
    </source>
</evidence>
<dbReference type="RefSeq" id="WP_289447948.1">
    <property type="nucleotide sequence ID" value="NZ_JAUCGR010000004.1"/>
</dbReference>
<evidence type="ECO:0000313" key="3">
    <source>
        <dbReference type="Proteomes" id="UP001321453"/>
    </source>
</evidence>
<proteinExistence type="predicted"/>
<sequence>MSEWTEPGSVTDPVAQDCGCDEAVSELWAYLDAELEEPDAERVRSHLQACGGCLEEHDIELVVKKLVRRCYAQDESAPDQLRDKIRAQLVTVQVRTTIVSES</sequence>
<dbReference type="Proteomes" id="UP001321453">
    <property type="component" value="Unassembled WGS sequence"/>
</dbReference>
<dbReference type="InterPro" id="IPR024020">
    <property type="entry name" value="Anit_sigma_mycothiol_RsrA"/>
</dbReference>
<dbReference type="EMBL" id="JAUCGR010000004">
    <property type="protein sequence ID" value="MDM7832451.1"/>
    <property type="molecule type" value="Genomic_DNA"/>
</dbReference>
<dbReference type="InterPro" id="IPR027383">
    <property type="entry name" value="Znf_put"/>
</dbReference>
<dbReference type="NCBIfam" id="TIGR03988">
    <property type="entry name" value="antisig_RsrA"/>
    <property type="match status" value="1"/>
</dbReference>
<organism evidence="2 3">
    <name type="scientific">Cellulomonas edaphi</name>
    <dbReference type="NCBI Taxonomy" id="3053468"/>
    <lineage>
        <taxon>Bacteria</taxon>
        <taxon>Bacillati</taxon>
        <taxon>Actinomycetota</taxon>
        <taxon>Actinomycetes</taxon>
        <taxon>Micrococcales</taxon>
        <taxon>Cellulomonadaceae</taxon>
        <taxon>Cellulomonas</taxon>
    </lineage>
</organism>
<keyword evidence="3" id="KW-1185">Reference proteome</keyword>
<reference evidence="2 3" key="1">
    <citation type="submission" date="2023-06" db="EMBL/GenBank/DDBJ databases">
        <title>Cellulomonas sp. MW9 Whole genome sequence.</title>
        <authorList>
            <person name="Park S."/>
        </authorList>
    </citation>
    <scope>NUCLEOTIDE SEQUENCE [LARGE SCALE GENOMIC DNA]</scope>
    <source>
        <strain evidence="2 3">MW9</strain>
    </source>
</reference>
<feature type="domain" description="Putative zinc-finger" evidence="1">
    <location>
        <begin position="20"/>
        <end position="53"/>
    </location>
</feature>
<comment type="caution">
    <text evidence="2">The sequence shown here is derived from an EMBL/GenBank/DDBJ whole genome shotgun (WGS) entry which is preliminary data.</text>
</comment>
<gene>
    <name evidence="2" type="primary">rsrA</name>
    <name evidence="2" type="ORF">QRT05_14005</name>
</gene>
<protein>
    <submittedName>
        <fullName evidence="2">Mycothiol system anti-sigma-R factor</fullName>
    </submittedName>
</protein>
<name>A0ABT7SA13_9CELL</name>
<evidence type="ECO:0000259" key="1">
    <source>
        <dbReference type="Pfam" id="PF13490"/>
    </source>
</evidence>